<dbReference type="InterPro" id="IPR021765">
    <property type="entry name" value="UstYa-like"/>
</dbReference>
<name>A0A6G1H6J6_9PEZI</name>
<dbReference type="PANTHER" id="PTHR33365:SF6">
    <property type="entry name" value="OXIDASE USTYA"/>
    <property type="match status" value="1"/>
</dbReference>
<reference evidence="4" key="1">
    <citation type="journal article" date="2020" name="Stud. Mycol.">
        <title>101 Dothideomycetes genomes: a test case for predicting lifestyles and emergence of pathogens.</title>
        <authorList>
            <person name="Haridas S."/>
            <person name="Albert R."/>
            <person name="Binder M."/>
            <person name="Bloem J."/>
            <person name="Labutti K."/>
            <person name="Salamov A."/>
            <person name="Andreopoulos B."/>
            <person name="Baker S."/>
            <person name="Barry K."/>
            <person name="Bills G."/>
            <person name="Bluhm B."/>
            <person name="Cannon C."/>
            <person name="Castanera R."/>
            <person name="Culley D."/>
            <person name="Daum C."/>
            <person name="Ezra D."/>
            <person name="Gonzalez J."/>
            <person name="Henrissat B."/>
            <person name="Kuo A."/>
            <person name="Liang C."/>
            <person name="Lipzen A."/>
            <person name="Lutzoni F."/>
            <person name="Magnuson J."/>
            <person name="Mondo S."/>
            <person name="Nolan M."/>
            <person name="Ohm R."/>
            <person name="Pangilinan J."/>
            <person name="Park H.-J."/>
            <person name="Ramirez L."/>
            <person name="Alfaro M."/>
            <person name="Sun H."/>
            <person name="Tritt A."/>
            <person name="Yoshinaga Y."/>
            <person name="Zwiers L.-H."/>
            <person name="Turgeon B."/>
            <person name="Goodwin S."/>
            <person name="Spatafora J."/>
            <person name="Crous P."/>
            <person name="Grigoriev I."/>
        </authorList>
    </citation>
    <scope>NUCLEOTIDE SEQUENCE</scope>
    <source>
        <strain evidence="4">CBS 113979</strain>
    </source>
</reference>
<dbReference type="EMBL" id="ML977147">
    <property type="protein sequence ID" value="KAF1988853.1"/>
    <property type="molecule type" value="Genomic_DNA"/>
</dbReference>
<dbReference type="Proteomes" id="UP000800041">
    <property type="component" value="Unassembled WGS sequence"/>
</dbReference>
<dbReference type="OrthoDB" id="3687641at2759"/>
<evidence type="ECO:0000313" key="5">
    <source>
        <dbReference type="Proteomes" id="UP000800041"/>
    </source>
</evidence>
<protein>
    <submittedName>
        <fullName evidence="4">Uncharacterized protein</fullName>
    </submittedName>
</protein>
<evidence type="ECO:0000256" key="3">
    <source>
        <dbReference type="SAM" id="Phobius"/>
    </source>
</evidence>
<keyword evidence="3" id="KW-0472">Membrane</keyword>
<comment type="similarity">
    <text evidence="1">Belongs to the ustYa family.</text>
</comment>
<organism evidence="4 5">
    <name type="scientific">Aulographum hederae CBS 113979</name>
    <dbReference type="NCBI Taxonomy" id="1176131"/>
    <lineage>
        <taxon>Eukaryota</taxon>
        <taxon>Fungi</taxon>
        <taxon>Dikarya</taxon>
        <taxon>Ascomycota</taxon>
        <taxon>Pezizomycotina</taxon>
        <taxon>Dothideomycetes</taxon>
        <taxon>Pleosporomycetidae</taxon>
        <taxon>Aulographales</taxon>
        <taxon>Aulographaceae</taxon>
    </lineage>
</organism>
<feature type="region of interest" description="Disordered" evidence="2">
    <location>
        <begin position="522"/>
        <end position="545"/>
    </location>
</feature>
<dbReference type="PANTHER" id="PTHR33365">
    <property type="entry name" value="YALI0B05434P"/>
    <property type="match status" value="1"/>
</dbReference>
<feature type="compositionally biased region" description="Gly residues" evidence="2">
    <location>
        <begin position="591"/>
        <end position="600"/>
    </location>
</feature>
<keyword evidence="3" id="KW-0812">Transmembrane</keyword>
<dbReference type="Pfam" id="PF11807">
    <property type="entry name" value="UstYa"/>
    <property type="match status" value="1"/>
</dbReference>
<feature type="region of interest" description="Disordered" evidence="2">
    <location>
        <begin position="350"/>
        <end position="507"/>
    </location>
</feature>
<feature type="compositionally biased region" description="Pro residues" evidence="2">
    <location>
        <begin position="413"/>
        <end position="427"/>
    </location>
</feature>
<feature type="region of interest" description="Disordered" evidence="2">
    <location>
        <begin position="1"/>
        <end position="51"/>
    </location>
</feature>
<feature type="transmembrane region" description="Helical" evidence="3">
    <location>
        <begin position="134"/>
        <end position="158"/>
    </location>
</feature>
<sequence>MASTHHVRNRPSWDARIDGNSPPPYAITNSSTDIESPLASPATYRSSFSTSSHGGGDYGLGHVSHSRHHSRNKSISRRLSAIVTPLKGVGEMVAESVGDGLKSAGLGENNKLKEFHLGPPSRSSRGRDMWVKRLFWVSVVLNLVFAMRGCMGGGGAAAGKRFLGKSKTHQESFSSDAKFASISADSDKAWKDLLGQSKGVIYAKSPGYKKPHRSKIAMFHQLECLAHLRSAVQMLRSPSGTPDHTPLSYTTSCLDYLRNSILCHADSTVEPAAAKYTYHSSSVSRAPAHSHVFSGNGVKRTCASSASLYEVTKCGEGGCKGTPFFINQKNMEKILRKEMGDKIKKADMVAEDEGEDLVIPKEEQKPVVARAPEPIGKPPVDYEVVRRKSPDAPAPPPAKSNAPAPKKPQTKAQPPPSKQTPHIPDPPIWAGGALKSTPLPAKSKGVPAAKGAPAPPPKRTLPVKATAQVPPKAAQQANPLIAPRNEKAAAPAAAPIPKAPSASKKVPQVDTDVYITKQQPEKAVLTPKVDRRADNAGAAGKEKAKTTTGSYFDYLMDKFERETEAEEEASVMRKREAGLEEEEDEMVEVGASGGVRGRGL</sequence>
<keyword evidence="3" id="KW-1133">Transmembrane helix</keyword>
<evidence type="ECO:0000256" key="1">
    <source>
        <dbReference type="ARBA" id="ARBA00035112"/>
    </source>
</evidence>
<keyword evidence="5" id="KW-1185">Reference proteome</keyword>
<dbReference type="GO" id="GO:0043386">
    <property type="term" value="P:mycotoxin biosynthetic process"/>
    <property type="evidence" value="ECO:0007669"/>
    <property type="project" value="InterPro"/>
</dbReference>
<gene>
    <name evidence="4" type="ORF">K402DRAFT_419196</name>
</gene>
<dbReference type="AlphaFoldDB" id="A0A6G1H6J6"/>
<feature type="compositionally biased region" description="Basic and acidic residues" evidence="2">
    <location>
        <begin position="528"/>
        <end position="545"/>
    </location>
</feature>
<feature type="compositionally biased region" description="Low complexity" evidence="2">
    <location>
        <begin position="488"/>
        <end position="505"/>
    </location>
</feature>
<accession>A0A6G1H6J6</accession>
<proteinExistence type="inferred from homology"/>
<feature type="region of interest" description="Disordered" evidence="2">
    <location>
        <begin position="562"/>
        <end position="600"/>
    </location>
</feature>
<evidence type="ECO:0000313" key="4">
    <source>
        <dbReference type="EMBL" id="KAF1988853.1"/>
    </source>
</evidence>
<feature type="compositionally biased region" description="Low complexity" evidence="2">
    <location>
        <begin position="440"/>
        <end position="452"/>
    </location>
</feature>
<evidence type="ECO:0000256" key="2">
    <source>
        <dbReference type="SAM" id="MobiDB-lite"/>
    </source>
</evidence>